<sequence>MHSMLWCANDSTNCWPVEFCCCCGCFSSPQILRVDASELRAATSKHPDMHLYPTFHRQRVESAHWKSDVEQYIYTPIFIHVLLRLPLLVLNPHASLLPLAKQFDTISASYIIGPAITGIGAMMHWSCSVPPWPPLAILHTQYRIRYQVSNATSWGVMGMGYLFSFYVVSDSADVRNLWPLEPISQFLFFLVTFFWAFGIWSTFHRAGERFDEPTLQQFVPYP</sequence>
<keyword evidence="3" id="KW-1185">Reference proteome</keyword>
<name>A0A166AMY2_9AGAM</name>
<proteinExistence type="predicted"/>
<evidence type="ECO:0000256" key="1">
    <source>
        <dbReference type="SAM" id="Phobius"/>
    </source>
</evidence>
<keyword evidence="1" id="KW-0472">Membrane</keyword>
<dbReference type="EMBL" id="KV428137">
    <property type="protein sequence ID" value="KZT35493.1"/>
    <property type="molecule type" value="Genomic_DNA"/>
</dbReference>
<feature type="transmembrane region" description="Helical" evidence="1">
    <location>
        <begin position="148"/>
        <end position="168"/>
    </location>
</feature>
<organism evidence="2 3">
    <name type="scientific">Sistotremastrum suecicum HHB10207 ss-3</name>
    <dbReference type="NCBI Taxonomy" id="1314776"/>
    <lineage>
        <taxon>Eukaryota</taxon>
        <taxon>Fungi</taxon>
        <taxon>Dikarya</taxon>
        <taxon>Basidiomycota</taxon>
        <taxon>Agaricomycotina</taxon>
        <taxon>Agaricomycetes</taxon>
        <taxon>Sistotremastrales</taxon>
        <taxon>Sistotremastraceae</taxon>
        <taxon>Sistotremastrum</taxon>
    </lineage>
</organism>
<protein>
    <submittedName>
        <fullName evidence="2">Uncharacterized protein</fullName>
    </submittedName>
</protein>
<dbReference type="AlphaFoldDB" id="A0A166AMY2"/>
<evidence type="ECO:0000313" key="2">
    <source>
        <dbReference type="EMBL" id="KZT35493.1"/>
    </source>
</evidence>
<accession>A0A166AMY2</accession>
<keyword evidence="1" id="KW-0812">Transmembrane</keyword>
<gene>
    <name evidence="2" type="ORF">SISSUDRAFT_161529</name>
</gene>
<dbReference type="Proteomes" id="UP000076798">
    <property type="component" value="Unassembled WGS sequence"/>
</dbReference>
<evidence type="ECO:0000313" key="3">
    <source>
        <dbReference type="Proteomes" id="UP000076798"/>
    </source>
</evidence>
<keyword evidence="1" id="KW-1133">Transmembrane helix</keyword>
<feature type="transmembrane region" description="Helical" evidence="1">
    <location>
        <begin position="183"/>
        <end position="203"/>
    </location>
</feature>
<reference evidence="2 3" key="1">
    <citation type="journal article" date="2016" name="Mol. Biol. Evol.">
        <title>Comparative Genomics of Early-Diverging Mushroom-Forming Fungi Provides Insights into the Origins of Lignocellulose Decay Capabilities.</title>
        <authorList>
            <person name="Nagy L.G."/>
            <person name="Riley R."/>
            <person name="Tritt A."/>
            <person name="Adam C."/>
            <person name="Daum C."/>
            <person name="Floudas D."/>
            <person name="Sun H."/>
            <person name="Yadav J.S."/>
            <person name="Pangilinan J."/>
            <person name="Larsson K.H."/>
            <person name="Matsuura K."/>
            <person name="Barry K."/>
            <person name="Labutti K."/>
            <person name="Kuo R."/>
            <person name="Ohm R.A."/>
            <person name="Bhattacharya S.S."/>
            <person name="Shirouzu T."/>
            <person name="Yoshinaga Y."/>
            <person name="Martin F.M."/>
            <person name="Grigoriev I.V."/>
            <person name="Hibbett D.S."/>
        </authorList>
    </citation>
    <scope>NUCLEOTIDE SEQUENCE [LARGE SCALE GENOMIC DNA]</scope>
    <source>
        <strain evidence="2 3">HHB10207 ss-3</strain>
    </source>
</reference>